<reference evidence="2" key="1">
    <citation type="journal article" date="2020" name="mSystems">
        <title>Genome- and Community-Level Interaction Insights into Carbon Utilization and Element Cycling Functions of Hydrothermarchaeota in Hydrothermal Sediment.</title>
        <authorList>
            <person name="Zhou Z."/>
            <person name="Liu Y."/>
            <person name="Xu W."/>
            <person name="Pan J."/>
            <person name="Luo Z.H."/>
            <person name="Li M."/>
        </authorList>
    </citation>
    <scope>NUCLEOTIDE SEQUENCE [LARGE SCALE GENOMIC DNA]</scope>
    <source>
        <strain evidence="2">SpSt-695</strain>
    </source>
</reference>
<comment type="caution">
    <text evidence="2">The sequence shown here is derived from an EMBL/GenBank/DDBJ whole genome shotgun (WGS) entry which is preliminary data.</text>
</comment>
<dbReference type="Pfam" id="PF00932">
    <property type="entry name" value="LTD"/>
    <property type="match status" value="1"/>
</dbReference>
<dbReference type="Gene3D" id="2.60.40.10">
    <property type="entry name" value="Immunoglobulins"/>
    <property type="match status" value="1"/>
</dbReference>
<gene>
    <name evidence="2" type="ORF">ENU72_00970</name>
</gene>
<name>A0A7V4E1V2_UNCW3</name>
<dbReference type="AlphaFoldDB" id="A0A7V4E1V2"/>
<organism evidence="2">
    <name type="scientific">candidate division WOR-3 bacterium</name>
    <dbReference type="NCBI Taxonomy" id="2052148"/>
    <lineage>
        <taxon>Bacteria</taxon>
        <taxon>Bacteria division WOR-3</taxon>
    </lineage>
</organism>
<feature type="domain" description="LTD" evidence="1">
    <location>
        <begin position="297"/>
        <end position="403"/>
    </location>
</feature>
<sequence length="550" mass="62988">MSNVKGSDSQSPGTPGDRNEFIEIFNSSDEVIDLLNYKITDFDATDIIIPWTNDSILLYYPDVKINTTKIEPKSFAVILDPEYLQEGDGNYVRPYNFPPGTVILTVGNTTIGDGLSTNDPIALISPSGDTVSTYGTPYNPDDSIPLSPPDGVSVERINLFGPDEFYNWAFSEDTSGSTPGRENSIKFLPDLLINSKSIIITPPFPEENKEFEIFVKFYNNGFDTLRDIKIYIEIKDFYKDSLKFPGFLLKKDSAIVEFKINPLQKGIYKGTIYGKSVYDSDTSNNKINFNLFVSFKPLFITEIMYDSDYEWVEIYNASNDTLDISNFGISDENKKIENWGNLKIEPEEYIVIIKSFEDTNYLFPKFGRFKCIAPYNKFYSLNDLKDIVYIYDFKGNIIDSVPYENKWGGGKDISLERKGIDFPSEERFSWGSSISPQGATPGRENSITEKLFPEGKYVYLDGKIFREENDLKLFINPPYNLTEVKILLFDSKGRLKEKIFDNFTISSKRVYNLSQIMKERKAGLYIIYVELKEKEGNKKLIKKIPFAIWK</sequence>
<dbReference type="SUPFAM" id="SSF74853">
    <property type="entry name" value="Lamin A/C globular tail domain"/>
    <property type="match status" value="1"/>
</dbReference>
<dbReference type="InterPro" id="IPR036415">
    <property type="entry name" value="Lamin_tail_dom_sf"/>
</dbReference>
<evidence type="ECO:0000313" key="2">
    <source>
        <dbReference type="EMBL" id="HGK53578.1"/>
    </source>
</evidence>
<dbReference type="InterPro" id="IPR001322">
    <property type="entry name" value="Lamin_tail_dom"/>
</dbReference>
<accession>A0A7V4E1V2</accession>
<evidence type="ECO:0000259" key="1">
    <source>
        <dbReference type="Pfam" id="PF00932"/>
    </source>
</evidence>
<proteinExistence type="predicted"/>
<protein>
    <submittedName>
        <fullName evidence="2">Lamin tail domain-containing protein</fullName>
    </submittedName>
</protein>
<dbReference type="EMBL" id="DTDP01000037">
    <property type="protein sequence ID" value="HGK53578.1"/>
    <property type="molecule type" value="Genomic_DNA"/>
</dbReference>
<dbReference type="InterPro" id="IPR013783">
    <property type="entry name" value="Ig-like_fold"/>
</dbReference>